<dbReference type="GO" id="GO:0042407">
    <property type="term" value="P:cristae formation"/>
    <property type="evidence" value="ECO:0007669"/>
    <property type="project" value="InterPro"/>
</dbReference>
<dbReference type="OMA" id="DRWNTEV"/>
<comment type="function">
    <text evidence="1 11">Component of the MICOS complex, a large protein complex of the mitochondrial inner membrane that plays crucial roles in the maintenance of crista junctions, inner membrane architecture, and formation of contact sites to the outer membrane.</text>
</comment>
<comment type="caution">
    <text evidence="13">The sequence shown here is derived from an EMBL/GenBank/DDBJ whole genome shotgun (WGS) entry which is preliminary data.</text>
</comment>
<sequence>MGFSTGLTGGVTLTLGIAYLTVLAHERNRQNQALALRAQSRVLQGLVNPAPLLPPPSRAELARQEQHSLIETAKEGWNKEIENAVRWIQTTDWNEVRDGMEASIARLLGSKERTTELQNMSMSKVQEALDKSKATVLQGKEQAIAGVKSVGASTKESLDNTGVVDTVRDVVKKGIEKGKEAIGKTQSAEGPGPAVSPSTTPYSDVEKALYERYEKPHSLDKSVEEVLEDRYKPIDSRDNSVLRGV</sequence>
<evidence type="ECO:0000256" key="4">
    <source>
        <dbReference type="ARBA" id="ARBA00018170"/>
    </source>
</evidence>
<evidence type="ECO:0000313" key="14">
    <source>
        <dbReference type="Proteomes" id="UP000258309"/>
    </source>
</evidence>
<reference evidence="13 14" key="1">
    <citation type="submission" date="2018-05" db="EMBL/GenBank/DDBJ databases">
        <title>Draft genome sequence of Scytalidium lignicola DSM 105466, a ubiquitous saprotrophic fungus.</title>
        <authorList>
            <person name="Buettner E."/>
            <person name="Gebauer A.M."/>
            <person name="Hofrichter M."/>
            <person name="Liers C."/>
            <person name="Kellner H."/>
        </authorList>
    </citation>
    <scope>NUCLEOTIDE SEQUENCE [LARGE SCALE GENOMIC DNA]</scope>
    <source>
        <strain evidence="13 14">DSM 105466</strain>
    </source>
</reference>
<keyword evidence="5" id="KW-0812">Transmembrane</keyword>
<evidence type="ECO:0000256" key="8">
    <source>
        <dbReference type="ARBA" id="ARBA00023136"/>
    </source>
</evidence>
<proteinExistence type="inferred from homology"/>
<protein>
    <recommendedName>
        <fullName evidence="4 11">MICOS complex subunit MIC12</fullName>
    </recommendedName>
    <alternativeName>
        <fullName evidence="10 11">Altered inheritance of mitochondria protein 5, mitochondrial</fullName>
    </alternativeName>
    <alternativeName>
        <fullName evidence="9 11">Found in mitochondrial proteome protein 51</fullName>
    </alternativeName>
</protein>
<evidence type="ECO:0000256" key="9">
    <source>
        <dbReference type="ARBA" id="ARBA00032159"/>
    </source>
</evidence>
<evidence type="ECO:0000256" key="3">
    <source>
        <dbReference type="ARBA" id="ARBA00009188"/>
    </source>
</evidence>
<name>A0A3E2H906_SCYLI</name>
<comment type="subcellular location">
    <subcellularLocation>
        <location evidence="2">Membrane</location>
    </subcellularLocation>
    <subcellularLocation>
        <location evidence="11">Mitochondrion inner membrane</location>
        <topology evidence="11">Single-pass membrane protein</topology>
    </subcellularLocation>
</comment>
<organism evidence="13 14">
    <name type="scientific">Scytalidium lignicola</name>
    <name type="common">Hyphomycete</name>
    <dbReference type="NCBI Taxonomy" id="5539"/>
    <lineage>
        <taxon>Eukaryota</taxon>
        <taxon>Fungi</taxon>
        <taxon>Dikarya</taxon>
        <taxon>Ascomycota</taxon>
        <taxon>Pezizomycotina</taxon>
        <taxon>Leotiomycetes</taxon>
        <taxon>Leotiomycetes incertae sedis</taxon>
        <taxon>Scytalidium</taxon>
    </lineage>
</organism>
<feature type="non-terminal residue" evidence="13">
    <location>
        <position position="1"/>
    </location>
</feature>
<dbReference type="GO" id="GO:0044284">
    <property type="term" value="C:mitochondrial crista junction"/>
    <property type="evidence" value="ECO:0007669"/>
    <property type="project" value="InterPro"/>
</dbReference>
<dbReference type="Pfam" id="PF17050">
    <property type="entry name" value="AIM5"/>
    <property type="match status" value="1"/>
</dbReference>
<dbReference type="GO" id="GO:0061617">
    <property type="term" value="C:MICOS complex"/>
    <property type="evidence" value="ECO:0007669"/>
    <property type="project" value="UniProtKB-UniRule"/>
</dbReference>
<evidence type="ECO:0000256" key="12">
    <source>
        <dbReference type="SAM" id="MobiDB-lite"/>
    </source>
</evidence>
<comment type="similarity">
    <text evidence="3 11">Belongs to the MICOS complex subunit Mic12 family.</text>
</comment>
<evidence type="ECO:0000256" key="10">
    <source>
        <dbReference type="ARBA" id="ARBA00032985"/>
    </source>
</evidence>
<evidence type="ECO:0000256" key="7">
    <source>
        <dbReference type="ARBA" id="ARBA00023128"/>
    </source>
</evidence>
<keyword evidence="11" id="KW-0999">Mitochondrion inner membrane</keyword>
<evidence type="ECO:0000256" key="11">
    <source>
        <dbReference type="RuleBase" id="RU363010"/>
    </source>
</evidence>
<evidence type="ECO:0000313" key="13">
    <source>
        <dbReference type="EMBL" id="RFU29905.1"/>
    </source>
</evidence>
<evidence type="ECO:0000256" key="5">
    <source>
        <dbReference type="ARBA" id="ARBA00022692"/>
    </source>
</evidence>
<dbReference type="InterPro" id="IPR031463">
    <property type="entry name" value="Mic12"/>
</dbReference>
<dbReference type="EMBL" id="NCSJ02000114">
    <property type="protein sequence ID" value="RFU29905.1"/>
    <property type="molecule type" value="Genomic_DNA"/>
</dbReference>
<evidence type="ECO:0000256" key="6">
    <source>
        <dbReference type="ARBA" id="ARBA00022989"/>
    </source>
</evidence>
<keyword evidence="6" id="KW-1133">Transmembrane helix</keyword>
<gene>
    <name evidence="13" type="ORF">B7463_g6423</name>
</gene>
<keyword evidence="8" id="KW-0472">Membrane</keyword>
<comment type="subunit">
    <text evidence="11">Component of the mitochondrial contact site and cristae organizing system (MICOS) complex.</text>
</comment>
<keyword evidence="7 11" id="KW-0496">Mitochondrion</keyword>
<feature type="non-terminal residue" evidence="13">
    <location>
        <position position="245"/>
    </location>
</feature>
<accession>A0A3E2H906</accession>
<evidence type="ECO:0000256" key="1">
    <source>
        <dbReference type="ARBA" id="ARBA00002689"/>
    </source>
</evidence>
<evidence type="ECO:0000256" key="2">
    <source>
        <dbReference type="ARBA" id="ARBA00004370"/>
    </source>
</evidence>
<dbReference type="AlphaFoldDB" id="A0A3E2H906"/>
<dbReference type="OrthoDB" id="4037694at2759"/>
<feature type="region of interest" description="Disordered" evidence="12">
    <location>
        <begin position="181"/>
        <end position="203"/>
    </location>
</feature>
<keyword evidence="14" id="KW-1185">Reference proteome</keyword>
<dbReference type="Proteomes" id="UP000258309">
    <property type="component" value="Unassembled WGS sequence"/>
</dbReference>